<dbReference type="Gene3D" id="3.30.70.270">
    <property type="match status" value="1"/>
</dbReference>
<accession>A0ABX3FFS8</accession>
<dbReference type="PROSITE" id="PS50887">
    <property type="entry name" value="GGDEF"/>
    <property type="match status" value="1"/>
</dbReference>
<dbReference type="EMBL" id="MJMH01000174">
    <property type="protein sequence ID" value="OLQ91224.1"/>
    <property type="molecule type" value="Genomic_DNA"/>
</dbReference>
<dbReference type="SUPFAM" id="SSF55073">
    <property type="entry name" value="Nucleotide cyclase"/>
    <property type="match status" value="1"/>
</dbReference>
<dbReference type="Pfam" id="PF00990">
    <property type="entry name" value="GGDEF"/>
    <property type="match status" value="1"/>
</dbReference>
<dbReference type="NCBIfam" id="TIGR00254">
    <property type="entry name" value="GGDEF"/>
    <property type="match status" value="1"/>
</dbReference>
<proteinExistence type="predicted"/>
<dbReference type="PANTHER" id="PTHR45138">
    <property type="entry name" value="REGULATORY COMPONENTS OF SENSORY TRANSDUCTION SYSTEM"/>
    <property type="match status" value="1"/>
</dbReference>
<evidence type="ECO:0000256" key="1">
    <source>
        <dbReference type="ARBA" id="ARBA00012528"/>
    </source>
</evidence>
<organism evidence="4 5">
    <name type="scientific">Vibrio panuliri</name>
    <dbReference type="NCBI Taxonomy" id="1381081"/>
    <lineage>
        <taxon>Bacteria</taxon>
        <taxon>Pseudomonadati</taxon>
        <taxon>Pseudomonadota</taxon>
        <taxon>Gammaproteobacteria</taxon>
        <taxon>Vibrionales</taxon>
        <taxon>Vibrionaceae</taxon>
        <taxon>Vibrio</taxon>
    </lineage>
</organism>
<evidence type="ECO:0000256" key="2">
    <source>
        <dbReference type="ARBA" id="ARBA00034247"/>
    </source>
</evidence>
<dbReference type="EC" id="2.7.7.65" evidence="1"/>
<dbReference type="Proteomes" id="UP000186039">
    <property type="component" value="Unassembled WGS sequence"/>
</dbReference>
<comment type="catalytic activity">
    <reaction evidence="2">
        <text>2 GTP = 3',3'-c-di-GMP + 2 diphosphate</text>
        <dbReference type="Rhea" id="RHEA:24898"/>
        <dbReference type="ChEBI" id="CHEBI:33019"/>
        <dbReference type="ChEBI" id="CHEBI:37565"/>
        <dbReference type="ChEBI" id="CHEBI:58805"/>
        <dbReference type="EC" id="2.7.7.65"/>
    </reaction>
</comment>
<dbReference type="InterPro" id="IPR000160">
    <property type="entry name" value="GGDEF_dom"/>
</dbReference>
<sequence length="369" mass="41978">MSTRHTRYNKEIDVLHEISYLLGRAKSNSDMYRIAVEQSIKNLNIDRIAIFLITGPDSVQGTYGTDIEGNVVDESWFTSTIEEHVFASKMIQERTFISFQHHTSLLHNFANVGMGWNGYVTLWDGNEAIGWIACDNLLTSLPLKPSQVNILKMLGFIVSQSIVRRKYQGQLIAANNELEIKNRELKYLTSKLEQLVFIDPLTQIANRRALKRYLDDIYKDEISRHLSLSILMLDIDNFKSINDKLGHLEGDQCLQSVARHLQQTVTESNFIFARYGGEEFTLAFVGISKEKLTQIAEEILRDIRTLKISHPHSQLENMLTVSIGGVIVSSIEGSNYIELIQTADRALYRAKSQGKDQAIIESYSKEQCA</sequence>
<reference evidence="4 5" key="1">
    <citation type="submission" date="2016-09" db="EMBL/GenBank/DDBJ databases">
        <title>Genomic Taxonomy of the Vibrionaceae.</title>
        <authorList>
            <person name="Gonzalez-Castillo A."/>
            <person name="Gomez-Gil B."/>
            <person name="Enciso-Ibarra K."/>
        </authorList>
    </citation>
    <scope>NUCLEOTIDE SEQUENCE [LARGE SCALE GENOMIC DNA]</scope>
    <source>
        <strain evidence="4 5">CAIM 1902</strain>
    </source>
</reference>
<evidence type="ECO:0000313" key="5">
    <source>
        <dbReference type="Proteomes" id="UP000186039"/>
    </source>
</evidence>
<dbReference type="InterPro" id="IPR050469">
    <property type="entry name" value="Diguanylate_Cyclase"/>
</dbReference>
<feature type="domain" description="GGDEF" evidence="3">
    <location>
        <begin position="226"/>
        <end position="363"/>
    </location>
</feature>
<dbReference type="RefSeq" id="WP_075715254.1">
    <property type="nucleotide sequence ID" value="NZ_AP019655.1"/>
</dbReference>
<protein>
    <recommendedName>
        <fullName evidence="1">diguanylate cyclase</fullName>
        <ecNumber evidence="1">2.7.7.65</ecNumber>
    </recommendedName>
</protein>
<keyword evidence="5" id="KW-1185">Reference proteome</keyword>
<dbReference type="InterPro" id="IPR029787">
    <property type="entry name" value="Nucleotide_cyclase"/>
</dbReference>
<evidence type="ECO:0000313" key="4">
    <source>
        <dbReference type="EMBL" id="OLQ91224.1"/>
    </source>
</evidence>
<dbReference type="SMART" id="SM00267">
    <property type="entry name" value="GGDEF"/>
    <property type="match status" value="1"/>
</dbReference>
<dbReference type="PANTHER" id="PTHR45138:SF9">
    <property type="entry name" value="DIGUANYLATE CYCLASE DGCM-RELATED"/>
    <property type="match status" value="1"/>
</dbReference>
<gene>
    <name evidence="4" type="ORF">BIY20_09835</name>
</gene>
<comment type="caution">
    <text evidence="4">The sequence shown here is derived from an EMBL/GenBank/DDBJ whole genome shotgun (WGS) entry which is preliminary data.</text>
</comment>
<dbReference type="InterPro" id="IPR043128">
    <property type="entry name" value="Rev_trsase/Diguanyl_cyclase"/>
</dbReference>
<evidence type="ECO:0000259" key="3">
    <source>
        <dbReference type="PROSITE" id="PS50887"/>
    </source>
</evidence>
<name>A0ABX3FFS8_9VIBR</name>
<dbReference type="SUPFAM" id="SSF55781">
    <property type="entry name" value="GAF domain-like"/>
    <property type="match status" value="1"/>
</dbReference>
<dbReference type="CDD" id="cd01949">
    <property type="entry name" value="GGDEF"/>
    <property type="match status" value="1"/>
</dbReference>